<dbReference type="Gene3D" id="2.60.120.10">
    <property type="entry name" value="Jelly Rolls"/>
    <property type="match status" value="1"/>
</dbReference>
<dbReference type="PANTHER" id="PTHR41517">
    <property type="entry name" value="1,2-DIOXYGENASE PROTEIN-RELATED"/>
    <property type="match status" value="1"/>
</dbReference>
<dbReference type="InterPro" id="IPR013096">
    <property type="entry name" value="Cupin_2"/>
</dbReference>
<evidence type="ECO:0000313" key="6">
    <source>
        <dbReference type="Proteomes" id="UP000199548"/>
    </source>
</evidence>
<keyword evidence="1 5" id="KW-0223">Dioxygenase</keyword>
<dbReference type="InterPro" id="IPR014710">
    <property type="entry name" value="RmlC-like_jellyroll"/>
</dbReference>
<sequence>MMVTTSETTDGLVPTVSREAEVGRMAFYEKARTQNLAPLWRVLHGLVTDEPRSGAIPAHWDYAAVRPYLAEACDLISTDEAERRVLVLENPGLPGQSRITPSLFAGLQIILPGEVAPAHRHVASALRFIVEGSGAYTAVAGEKTVMEVGDFVITPSWTWHDHGNHSDKPMVWLDGLDMHVVNILSASFRENYAGREHPVTREPGASFAEAGCNLLPVDYKVASQTSPLFSYPYRVSREALDRLSRARDLDSCHAFKMVYINPVTGGPAMPTLTTAIQLVPKGFSTEPYRSTAGTVFSVVEGKGDATVGNVRFRFGPKDHFVVPSWVPFTLLADEDAVLFSYSDRVIQEKLDIFREVRGNG</sequence>
<keyword evidence="6" id="KW-1185">Reference proteome</keyword>
<dbReference type="STRING" id="420953.SAMN05192543_106243"/>
<evidence type="ECO:0000256" key="2">
    <source>
        <dbReference type="ARBA" id="ARBA00023002"/>
    </source>
</evidence>
<evidence type="ECO:0000313" key="5">
    <source>
        <dbReference type="EMBL" id="SFJ29658.1"/>
    </source>
</evidence>
<feature type="domain" description="Cupin type-2" evidence="4">
    <location>
        <begin position="107"/>
        <end position="174"/>
    </location>
</feature>
<organism evidence="5 6">
    <name type="scientific">Paraburkholderia megapolitana</name>
    <dbReference type="NCBI Taxonomy" id="420953"/>
    <lineage>
        <taxon>Bacteria</taxon>
        <taxon>Pseudomonadati</taxon>
        <taxon>Pseudomonadota</taxon>
        <taxon>Betaproteobacteria</taxon>
        <taxon>Burkholderiales</taxon>
        <taxon>Burkholderiaceae</taxon>
        <taxon>Paraburkholderia</taxon>
    </lineage>
</organism>
<evidence type="ECO:0000256" key="3">
    <source>
        <dbReference type="NCBIfam" id="TIGR02272"/>
    </source>
</evidence>
<dbReference type="GO" id="GO:0047922">
    <property type="term" value="F:gentisate 1,2-dioxygenase activity"/>
    <property type="evidence" value="ECO:0007669"/>
    <property type="project" value="UniProtKB-UniRule"/>
</dbReference>
<dbReference type="SUPFAM" id="SSF51182">
    <property type="entry name" value="RmlC-like cupins"/>
    <property type="match status" value="1"/>
</dbReference>
<dbReference type="NCBIfam" id="TIGR02272">
    <property type="entry name" value="gentisate_1_2"/>
    <property type="match status" value="1"/>
</dbReference>
<dbReference type="CDD" id="cd02216">
    <property type="entry name" value="cupin_GDO-like_N"/>
    <property type="match status" value="1"/>
</dbReference>
<dbReference type="InterPro" id="IPR011051">
    <property type="entry name" value="RmlC_Cupin_sf"/>
</dbReference>
<evidence type="ECO:0000256" key="1">
    <source>
        <dbReference type="ARBA" id="ARBA00022964"/>
    </source>
</evidence>
<reference evidence="5 6" key="1">
    <citation type="submission" date="2016-10" db="EMBL/GenBank/DDBJ databases">
        <authorList>
            <person name="de Groot N.N."/>
        </authorList>
    </citation>
    <scope>NUCLEOTIDE SEQUENCE [LARGE SCALE GENOMIC DNA]</scope>
    <source>
        <strain evidence="5 6">LMG 23650</strain>
    </source>
</reference>
<keyword evidence="2" id="KW-0560">Oxidoreductase</keyword>
<dbReference type="Proteomes" id="UP000199548">
    <property type="component" value="Unassembled WGS sequence"/>
</dbReference>
<dbReference type="InterPro" id="IPR047183">
    <property type="entry name" value="GDO-like"/>
</dbReference>
<dbReference type="InterPro" id="IPR011960">
    <property type="entry name" value="Gentisate_dOase"/>
</dbReference>
<protein>
    <recommendedName>
        <fullName evidence="3">Gentisate 1,2-dioxygenase</fullName>
        <ecNumber evidence="3">1.13.11.4</ecNumber>
    </recommendedName>
</protein>
<dbReference type="PANTHER" id="PTHR41517:SF1">
    <property type="entry name" value="CUPIN"/>
    <property type="match status" value="1"/>
</dbReference>
<evidence type="ECO:0000259" key="4">
    <source>
        <dbReference type="Pfam" id="PF07883"/>
    </source>
</evidence>
<name>A0A1I3Q703_9BURK</name>
<dbReference type="EC" id="1.13.11.4" evidence="3"/>
<gene>
    <name evidence="5" type="ORF">SAMN05192543_106243</name>
</gene>
<proteinExistence type="predicted"/>
<dbReference type="EMBL" id="FOQU01000006">
    <property type="protein sequence ID" value="SFJ29658.1"/>
    <property type="molecule type" value="Genomic_DNA"/>
</dbReference>
<accession>A0A1I3Q703</accession>
<dbReference type="CDD" id="cd06992">
    <property type="entry name" value="cupin_GDO-like_C"/>
    <property type="match status" value="1"/>
</dbReference>
<dbReference type="AlphaFoldDB" id="A0A1I3Q703"/>
<dbReference type="Pfam" id="PF07883">
    <property type="entry name" value="Cupin_2"/>
    <property type="match status" value="1"/>
</dbReference>